<sequence length="739" mass="84820">MILRSLELRHFGKFGERNFEFRRGMNLIVGPNEAGKSTLVEAIPAVLFGVRNKERYRPWGRQGSCEAALVLEARERTVRIERDILSDRVALVERDDLYHTLYQFEGKVSPQGRSSERSEYLEQLARLFGVADEDIFRASLFFGQGSLEVSGQGGMAAKIKTLLSGFVEVDYDRVLQTLQDDYFAITRQNPWGKDKTRDRELDEVRKRLEQLESRWFAEQGSLKDLETLRTELAELSRFIEAGRSDYDKGERYLVWVRKQLEVEEKAAQLRRDLQRLDQQGDKIAALQQRRAGIEKELQAAGLPRKLPEKLPQLLTESETVRQELVAVQTEAASLREQLLALPKPAWQWRLGATLAGVSAAAGALAWNSEWLIWCAGGTLALLAGLWAPHVFQLFRFRSEMSGLQGQAQVLEERRLEVQARLAGLDEQFDQVGMRPSSIERIKMLRNLEKHRELANQLREVESALGVLDAESHLTAEKEESVRELALLEERLEKERPKHREAMLTREELSEAEEKLRSLGEELREKENRLLELTRREAALQGELADLERIEEEGALLREREACLGRRSQAFRSAFDMLAGAVDEFRKTYLERFSSDIGESLATVTGGRYSEVRLEDDFRLLLRTRGSQWQPVEHFSRGTVDAVYFAVRLALTRHLAGGRRLPLLLDDPLVNLDATRLADTLSILEKISAEHQVVLLAHDERLLRQAARERWNVIPLEKFKTPSPQDLQERNEDVRQLYLL</sequence>
<dbReference type="PANTHER" id="PTHR41259:SF1">
    <property type="entry name" value="DOUBLE-STRAND BREAK REPAIR RAD50 ATPASE, PUTATIVE-RELATED"/>
    <property type="match status" value="1"/>
</dbReference>
<evidence type="ECO:0000256" key="1">
    <source>
        <dbReference type="SAM" id="Coils"/>
    </source>
</evidence>
<dbReference type="InterPro" id="IPR027417">
    <property type="entry name" value="P-loop_NTPase"/>
</dbReference>
<evidence type="ECO:0000313" key="3">
    <source>
        <dbReference type="EMBL" id="KIH76777.1"/>
    </source>
</evidence>
<dbReference type="Pfam" id="PF13476">
    <property type="entry name" value="AAA_23"/>
    <property type="match status" value="1"/>
</dbReference>
<dbReference type="EMBL" id="JWJD01000002">
    <property type="protein sequence ID" value="KIH76777.1"/>
    <property type="molecule type" value="Genomic_DNA"/>
</dbReference>
<dbReference type="RefSeq" id="WP_040097715.1">
    <property type="nucleotide sequence ID" value="NZ_JWJD01000002.1"/>
</dbReference>
<dbReference type="AlphaFoldDB" id="A0A0C2HVL2"/>
<gene>
    <name evidence="3" type="ORF">GFER_06525</name>
</gene>
<feature type="domain" description="Rad50/SbcC-type AAA" evidence="2">
    <location>
        <begin position="5"/>
        <end position="278"/>
    </location>
</feature>
<dbReference type="InterPro" id="IPR038729">
    <property type="entry name" value="Rad50/SbcC_AAA"/>
</dbReference>
<keyword evidence="4" id="KW-1185">Reference proteome</keyword>
<dbReference type="GO" id="GO:0006302">
    <property type="term" value="P:double-strand break repair"/>
    <property type="evidence" value="ECO:0007669"/>
    <property type="project" value="InterPro"/>
</dbReference>
<organism evidence="3 4">
    <name type="scientific">Geoalkalibacter ferrihydriticus DSM 17813</name>
    <dbReference type="NCBI Taxonomy" id="1121915"/>
    <lineage>
        <taxon>Bacteria</taxon>
        <taxon>Pseudomonadati</taxon>
        <taxon>Thermodesulfobacteriota</taxon>
        <taxon>Desulfuromonadia</taxon>
        <taxon>Desulfuromonadales</taxon>
        <taxon>Geoalkalibacteraceae</taxon>
        <taxon>Geoalkalibacter</taxon>
    </lineage>
</organism>
<proteinExistence type="predicted"/>
<dbReference type="Gene3D" id="3.40.50.300">
    <property type="entry name" value="P-loop containing nucleotide triphosphate hydrolases"/>
    <property type="match status" value="2"/>
</dbReference>
<dbReference type="Proteomes" id="UP000035068">
    <property type="component" value="Unassembled WGS sequence"/>
</dbReference>
<keyword evidence="1" id="KW-0175">Coiled coil</keyword>
<feature type="coiled-coil region" evidence="1">
    <location>
        <begin position="259"/>
        <end position="337"/>
    </location>
</feature>
<feature type="coiled-coil region" evidence="1">
    <location>
        <begin position="400"/>
        <end position="552"/>
    </location>
</feature>
<evidence type="ECO:0000313" key="4">
    <source>
        <dbReference type="Proteomes" id="UP000035068"/>
    </source>
</evidence>
<dbReference type="GO" id="GO:0016887">
    <property type="term" value="F:ATP hydrolysis activity"/>
    <property type="evidence" value="ECO:0007669"/>
    <property type="project" value="InterPro"/>
</dbReference>
<dbReference type="PANTHER" id="PTHR41259">
    <property type="entry name" value="DOUBLE-STRAND BREAK REPAIR RAD50 ATPASE, PUTATIVE-RELATED"/>
    <property type="match status" value="1"/>
</dbReference>
<protein>
    <recommendedName>
        <fullName evidence="2">Rad50/SbcC-type AAA domain-containing protein</fullName>
    </recommendedName>
</protein>
<evidence type="ECO:0000259" key="2">
    <source>
        <dbReference type="Pfam" id="PF13476"/>
    </source>
</evidence>
<accession>A0A0C2HVL2</accession>
<dbReference type="SUPFAM" id="SSF52540">
    <property type="entry name" value="P-loop containing nucleoside triphosphate hydrolases"/>
    <property type="match status" value="1"/>
</dbReference>
<name>A0A0C2HVL2_9BACT</name>
<comment type="caution">
    <text evidence="3">The sequence shown here is derived from an EMBL/GenBank/DDBJ whole genome shotgun (WGS) entry which is preliminary data.</text>
</comment>
<reference evidence="3 4" key="1">
    <citation type="submission" date="2014-12" db="EMBL/GenBank/DDBJ databases">
        <title>Genomes of Geoalkalibacter ferrihydriticus and Geoalkalibacter subterraneus, two haloalkaliphilic metal-reducing members of the Geobacteraceae.</title>
        <authorList>
            <person name="Badalamenti J.P."/>
            <person name="Torres C.I."/>
            <person name="Krajmalnik-Brown R."/>
            <person name="Bond D.R."/>
        </authorList>
    </citation>
    <scope>NUCLEOTIDE SEQUENCE [LARGE SCALE GENOMIC DNA]</scope>
    <source>
        <strain evidence="3 4">DSM 17813</strain>
    </source>
</reference>